<dbReference type="PANTHER" id="PTHR42802">
    <property type="entry name" value="MONOOXYGENASE"/>
    <property type="match status" value="1"/>
</dbReference>
<dbReference type="SUPFAM" id="SSF51905">
    <property type="entry name" value="FAD/NAD(P)-binding domain"/>
    <property type="match status" value="2"/>
</dbReference>
<dbReference type="Pfam" id="PF13434">
    <property type="entry name" value="Lys_Orn_oxgnase"/>
    <property type="match status" value="1"/>
</dbReference>
<evidence type="ECO:0000256" key="2">
    <source>
        <dbReference type="ARBA" id="ARBA00004924"/>
    </source>
</evidence>
<dbReference type="InterPro" id="IPR025700">
    <property type="entry name" value="Lys/Orn_oxygenase"/>
</dbReference>
<comment type="similarity">
    <text evidence="3">Belongs to the lysine N(6)-hydroxylase/L-ornithine N(5)-oxygenase family.</text>
</comment>
<evidence type="ECO:0000256" key="6">
    <source>
        <dbReference type="ARBA" id="ARBA00022857"/>
    </source>
</evidence>
<dbReference type="EMBL" id="CP139487">
    <property type="protein sequence ID" value="WPU64104.1"/>
    <property type="molecule type" value="Genomic_DNA"/>
</dbReference>
<accession>A0AAX4HME6</accession>
<evidence type="ECO:0000256" key="3">
    <source>
        <dbReference type="ARBA" id="ARBA00007588"/>
    </source>
</evidence>
<evidence type="ECO:0000256" key="4">
    <source>
        <dbReference type="ARBA" id="ARBA00022630"/>
    </source>
</evidence>
<reference evidence="8 9" key="1">
    <citation type="submission" date="2023-11" db="EMBL/GenBank/DDBJ databases">
        <title>Peredibacter starrii A3.12.</title>
        <authorList>
            <person name="Mitchell R.J."/>
        </authorList>
    </citation>
    <scope>NUCLEOTIDE SEQUENCE [LARGE SCALE GENOMIC DNA]</scope>
    <source>
        <strain evidence="8 9">A3.12</strain>
    </source>
</reference>
<evidence type="ECO:0000256" key="1">
    <source>
        <dbReference type="ARBA" id="ARBA00001974"/>
    </source>
</evidence>
<dbReference type="GO" id="GO:0004497">
    <property type="term" value="F:monooxygenase activity"/>
    <property type="evidence" value="ECO:0007669"/>
    <property type="project" value="UniProtKB-KW"/>
</dbReference>
<evidence type="ECO:0000313" key="9">
    <source>
        <dbReference type="Proteomes" id="UP001324634"/>
    </source>
</evidence>
<comment type="cofactor">
    <cofactor evidence="1">
        <name>FAD</name>
        <dbReference type="ChEBI" id="CHEBI:57692"/>
    </cofactor>
</comment>
<keyword evidence="6" id="KW-0521">NADP</keyword>
<evidence type="ECO:0000256" key="7">
    <source>
        <dbReference type="ARBA" id="ARBA00023002"/>
    </source>
</evidence>
<dbReference type="Gene3D" id="3.50.50.60">
    <property type="entry name" value="FAD/NAD(P)-binding domain"/>
    <property type="match status" value="1"/>
</dbReference>
<protein>
    <submittedName>
        <fullName evidence="8">SidA/IucD/PvdA family monooxygenase</fullName>
    </submittedName>
</protein>
<dbReference type="PANTHER" id="PTHR42802:SF1">
    <property type="entry name" value="L-ORNITHINE N(5)-MONOOXYGENASE"/>
    <property type="match status" value="1"/>
</dbReference>
<keyword evidence="7" id="KW-0560">Oxidoreductase</keyword>
<keyword evidence="5" id="KW-0274">FAD</keyword>
<keyword evidence="8" id="KW-0503">Monooxygenase</keyword>
<dbReference type="InterPro" id="IPR036188">
    <property type="entry name" value="FAD/NAD-bd_sf"/>
</dbReference>
<dbReference type="AlphaFoldDB" id="A0AAX4HME6"/>
<evidence type="ECO:0000313" key="8">
    <source>
        <dbReference type="EMBL" id="WPU64104.1"/>
    </source>
</evidence>
<organism evidence="8 9">
    <name type="scientific">Peredibacter starrii</name>
    <dbReference type="NCBI Taxonomy" id="28202"/>
    <lineage>
        <taxon>Bacteria</taxon>
        <taxon>Pseudomonadati</taxon>
        <taxon>Bdellovibrionota</taxon>
        <taxon>Bacteriovoracia</taxon>
        <taxon>Bacteriovoracales</taxon>
        <taxon>Bacteriovoracaceae</taxon>
        <taxon>Peredibacter</taxon>
    </lineage>
</organism>
<evidence type="ECO:0000256" key="5">
    <source>
        <dbReference type="ARBA" id="ARBA00022827"/>
    </source>
</evidence>
<proteinExistence type="inferred from homology"/>
<dbReference type="Proteomes" id="UP001324634">
    <property type="component" value="Chromosome"/>
</dbReference>
<dbReference type="RefSeq" id="WP_321392228.1">
    <property type="nucleotide sequence ID" value="NZ_CP139487.1"/>
</dbReference>
<keyword evidence="9" id="KW-1185">Reference proteome</keyword>
<dbReference type="KEGG" id="psti:SOO65_15530"/>
<keyword evidence="4" id="KW-0285">Flavoprotein</keyword>
<sequence>MSQHYHLIGVGIGPFHLSLAALLDKVKDHEVKFFDQKPHFQWHPELLFNDADMQTSYLKDLVTAVDPTSPHSFLNYLVQNGLFYTFMNTNRKVITRCEFELYCQWVSKNIRGPLAFNSSVQDIEFVDNKFVVTTNGETHTSTHLSIATGLTPRIPEFSKPFLGTSVFHAKSPLLMSQDFTNKKVLIIGGGQTGVEIFRNGIQGKWGKPAEIKLFSRRQNLEPLDESPFTNEYFNPKYVEQFFAIDHKEKAGIVQSQKLASDGNTPQYLELLYNDLYRLNHIEKNTQLAKILPKRTLIGIEKNAAGGYKAIFDNSFLYEKESFDADIIILSTGFVSTLPPVLNKIKHLLELDTEQRFKLDRSFRVKWKGPAENKIYALNFSRHLHGIAEPQTSLMAWRSATIINDLMDKEIYKPQEVVPTFIQYGRE</sequence>
<gene>
    <name evidence="8" type="ORF">SOO65_15530</name>
</gene>
<name>A0AAX4HME6_9BACT</name>
<comment type="pathway">
    <text evidence="2">Siderophore biosynthesis.</text>
</comment>